<dbReference type="Pfam" id="PF05380">
    <property type="entry name" value="Peptidase_A17"/>
    <property type="match status" value="1"/>
</dbReference>
<keyword evidence="2" id="KW-1185">Reference proteome</keyword>
<protein>
    <submittedName>
        <fullName evidence="1">Uncharacterized protein</fullName>
    </submittedName>
</protein>
<sequence length="125" mass="14311">MNRNRELQLHIVCFCHASEEAFAAVAYVRGHARRSLSFSIIAGNGKVARAERMPIPRLELDAAVEGAKLKAYVEKAFEQELNFASSFLWIDLRTVMCWLTLRTGRFSQYVTNRLNLILDYSTLNQ</sequence>
<reference evidence="1" key="1">
    <citation type="submission" date="2025-05" db="UniProtKB">
        <authorList>
            <consortium name="EnsemblMetazoa"/>
        </authorList>
    </citation>
    <scope>IDENTIFICATION</scope>
</reference>
<proteinExistence type="predicted"/>
<dbReference type="InterPro" id="IPR008042">
    <property type="entry name" value="Retrotrans_Pao"/>
</dbReference>
<accession>A0ABM5L8Y0</accession>
<organism evidence="1 2">
    <name type="scientific">Diabrotica virgifera virgifera</name>
    <name type="common">western corn rootworm</name>
    <dbReference type="NCBI Taxonomy" id="50390"/>
    <lineage>
        <taxon>Eukaryota</taxon>
        <taxon>Metazoa</taxon>
        <taxon>Ecdysozoa</taxon>
        <taxon>Arthropoda</taxon>
        <taxon>Hexapoda</taxon>
        <taxon>Insecta</taxon>
        <taxon>Pterygota</taxon>
        <taxon>Neoptera</taxon>
        <taxon>Endopterygota</taxon>
        <taxon>Coleoptera</taxon>
        <taxon>Polyphaga</taxon>
        <taxon>Cucujiformia</taxon>
        <taxon>Chrysomeloidea</taxon>
        <taxon>Chrysomelidae</taxon>
        <taxon>Galerucinae</taxon>
        <taxon>Diabroticina</taxon>
        <taxon>Diabroticites</taxon>
        <taxon>Diabrotica</taxon>
    </lineage>
</organism>
<dbReference type="GeneID" id="126893005"/>
<evidence type="ECO:0000313" key="2">
    <source>
        <dbReference type="Proteomes" id="UP001652700"/>
    </source>
</evidence>
<dbReference type="Proteomes" id="UP001652700">
    <property type="component" value="Unplaced"/>
</dbReference>
<dbReference type="PANTHER" id="PTHR47331:SF1">
    <property type="entry name" value="GAG-LIKE PROTEIN"/>
    <property type="match status" value="1"/>
</dbReference>
<dbReference type="PANTHER" id="PTHR47331">
    <property type="entry name" value="PHD-TYPE DOMAIN-CONTAINING PROTEIN"/>
    <property type="match status" value="1"/>
</dbReference>
<evidence type="ECO:0000313" key="1">
    <source>
        <dbReference type="EnsemblMetazoa" id="XP_050518898.1"/>
    </source>
</evidence>
<name>A0ABM5L8Y0_DIAVI</name>
<dbReference type="RefSeq" id="XP_050518898.1">
    <property type="nucleotide sequence ID" value="XM_050662941.1"/>
</dbReference>
<dbReference type="EnsemblMetazoa" id="XM_050662941.1">
    <property type="protein sequence ID" value="XP_050518898.1"/>
    <property type="gene ID" value="LOC126893005"/>
</dbReference>